<evidence type="ECO:0000256" key="7">
    <source>
        <dbReference type="ARBA" id="ARBA00019179"/>
    </source>
</evidence>
<dbReference type="GO" id="GO:0032299">
    <property type="term" value="C:ribonuclease H2 complex"/>
    <property type="evidence" value="ECO:0007669"/>
    <property type="project" value="TreeGrafter"/>
</dbReference>
<evidence type="ECO:0000256" key="9">
    <source>
        <dbReference type="ARBA" id="ARBA00022722"/>
    </source>
</evidence>
<dbReference type="NCBIfam" id="NF000594">
    <property type="entry name" value="PRK00015.1-1"/>
    <property type="match status" value="1"/>
</dbReference>
<proteinExistence type="inferred from homology"/>
<evidence type="ECO:0000256" key="11">
    <source>
        <dbReference type="ARBA" id="ARBA00022759"/>
    </source>
</evidence>
<keyword evidence="11 14" id="KW-0255">Endonuclease</keyword>
<dbReference type="CDD" id="cd07182">
    <property type="entry name" value="RNase_HII_bacteria_HII_like"/>
    <property type="match status" value="1"/>
</dbReference>
<evidence type="ECO:0000256" key="5">
    <source>
        <dbReference type="ARBA" id="ARBA00007383"/>
    </source>
</evidence>
<organism evidence="18 19">
    <name type="scientific">Phocicoccus schoeneichii</name>
    <dbReference type="NCBI Taxonomy" id="1812261"/>
    <lineage>
        <taxon>Bacteria</taxon>
        <taxon>Bacillati</taxon>
        <taxon>Bacillota</taxon>
        <taxon>Bacilli</taxon>
        <taxon>Bacillales</taxon>
        <taxon>Salinicoccaceae</taxon>
        <taxon>Phocicoccus</taxon>
    </lineage>
</organism>
<comment type="cofactor">
    <cofactor evidence="14 15">
        <name>Mn(2+)</name>
        <dbReference type="ChEBI" id="CHEBI:29035"/>
    </cofactor>
    <cofactor evidence="14 15">
        <name>Mg(2+)</name>
        <dbReference type="ChEBI" id="CHEBI:18420"/>
    </cofactor>
    <text evidence="14 15">Manganese or magnesium. Binds 1 divalent metal ion per monomer in the absence of substrate. May bind a second metal ion after substrate binding.</text>
</comment>
<evidence type="ECO:0000256" key="3">
    <source>
        <dbReference type="ARBA" id="ARBA00004065"/>
    </source>
</evidence>
<evidence type="ECO:0000256" key="8">
    <source>
        <dbReference type="ARBA" id="ARBA00022490"/>
    </source>
</evidence>
<evidence type="ECO:0000259" key="17">
    <source>
        <dbReference type="PROSITE" id="PS51975"/>
    </source>
</evidence>
<comment type="subcellular location">
    <subcellularLocation>
        <location evidence="4 14">Cytoplasm</location>
    </subcellularLocation>
</comment>
<dbReference type="PANTHER" id="PTHR10954">
    <property type="entry name" value="RIBONUCLEASE H2 SUBUNIT A"/>
    <property type="match status" value="1"/>
</dbReference>
<protein>
    <recommendedName>
        <fullName evidence="7 14">Ribonuclease HII</fullName>
        <shortName evidence="14">RNase HII</shortName>
        <ecNumber evidence="6 14">3.1.26.4</ecNumber>
    </recommendedName>
</protein>
<comment type="function">
    <text evidence="3 14 16">Endonuclease that specifically degrades the RNA of RNA-DNA hybrids.</text>
</comment>
<dbReference type="Proteomes" id="UP000521032">
    <property type="component" value="Unassembled WGS sequence"/>
</dbReference>
<evidence type="ECO:0000256" key="13">
    <source>
        <dbReference type="ARBA" id="ARBA00023211"/>
    </source>
</evidence>
<feature type="domain" description="RNase H type-2" evidence="17">
    <location>
        <begin position="66"/>
        <end position="251"/>
    </location>
</feature>
<dbReference type="InterPro" id="IPR001352">
    <property type="entry name" value="RNase_HII/HIII"/>
</dbReference>
<dbReference type="InterPro" id="IPR024567">
    <property type="entry name" value="RNase_HII/HIII_dom"/>
</dbReference>
<dbReference type="SUPFAM" id="SSF53098">
    <property type="entry name" value="Ribonuclease H-like"/>
    <property type="match status" value="1"/>
</dbReference>
<feature type="binding site" evidence="14 15">
    <location>
        <position position="72"/>
    </location>
    <ligand>
        <name>a divalent metal cation</name>
        <dbReference type="ChEBI" id="CHEBI:60240"/>
    </ligand>
</feature>
<dbReference type="NCBIfam" id="NF000595">
    <property type="entry name" value="PRK00015.1-3"/>
    <property type="match status" value="1"/>
</dbReference>
<gene>
    <name evidence="14 18" type="primary">rnhB</name>
    <name evidence="18" type="ORF">JEOSCH030_00995</name>
</gene>
<dbReference type="AlphaFoldDB" id="A0A6V7RG12"/>
<evidence type="ECO:0000256" key="15">
    <source>
        <dbReference type="PROSITE-ProRule" id="PRU01319"/>
    </source>
</evidence>
<dbReference type="EC" id="3.1.26.4" evidence="6 14"/>
<sequence length="251" mass="28117">MKISEVKAFLETINNINEYNALALHSDERVGVQKLLKQKFNLLQKDLLLVEKYKEMNYYENSFDTSVIAGIDEVGRGPLAGEVVAAAVILKDKIIGLDDSKKLSEKKRNELYCKIIETCDYGIGIATVDEIDTLNIYEATKVAMKRAVDSLESKPDHLLIDAMTLNIGIPETKIIKGDSVSNSIAAASIVAKVFRDERMKNYAKKYPGYGFEKNSGYGTKEHLEGINQHGVTEIHRKSFQPIKDILSKRSE</sequence>
<accession>A0A6V7RG12</accession>
<evidence type="ECO:0000313" key="19">
    <source>
        <dbReference type="Proteomes" id="UP000521032"/>
    </source>
</evidence>
<keyword evidence="8 14" id="KW-0963">Cytoplasm</keyword>
<keyword evidence="10 14" id="KW-0479">Metal-binding</keyword>
<comment type="catalytic activity">
    <reaction evidence="1 14 15 16">
        <text>Endonucleolytic cleavage to 5'-phosphomonoester.</text>
        <dbReference type="EC" id="3.1.26.4"/>
    </reaction>
</comment>
<dbReference type="RefSeq" id="WP_186087083.1">
    <property type="nucleotide sequence ID" value="NZ_BMDB01000001.1"/>
</dbReference>
<dbReference type="InterPro" id="IPR012337">
    <property type="entry name" value="RNaseH-like_sf"/>
</dbReference>
<name>A0A6V7RG12_9BACL</name>
<dbReference type="FunFam" id="3.30.420.10:FF:000006">
    <property type="entry name" value="Ribonuclease HII"/>
    <property type="match status" value="1"/>
</dbReference>
<dbReference type="GO" id="GO:0006298">
    <property type="term" value="P:mismatch repair"/>
    <property type="evidence" value="ECO:0007669"/>
    <property type="project" value="TreeGrafter"/>
</dbReference>
<comment type="similarity">
    <text evidence="5 14 16">Belongs to the RNase HII family.</text>
</comment>
<dbReference type="GO" id="GO:0030145">
    <property type="term" value="F:manganese ion binding"/>
    <property type="evidence" value="ECO:0007669"/>
    <property type="project" value="UniProtKB-UniRule"/>
</dbReference>
<feature type="binding site" evidence="14 15">
    <location>
        <position position="161"/>
    </location>
    <ligand>
        <name>a divalent metal cation</name>
        <dbReference type="ChEBI" id="CHEBI:60240"/>
    </ligand>
</feature>
<dbReference type="PANTHER" id="PTHR10954:SF18">
    <property type="entry name" value="RIBONUCLEASE HII"/>
    <property type="match status" value="1"/>
</dbReference>
<comment type="cofactor">
    <cofactor evidence="2">
        <name>Mg(2+)</name>
        <dbReference type="ChEBI" id="CHEBI:18420"/>
    </cofactor>
</comment>
<dbReference type="GO" id="GO:0005737">
    <property type="term" value="C:cytoplasm"/>
    <property type="evidence" value="ECO:0007669"/>
    <property type="project" value="UniProtKB-SubCell"/>
</dbReference>
<dbReference type="GO" id="GO:0003723">
    <property type="term" value="F:RNA binding"/>
    <property type="evidence" value="ECO:0007669"/>
    <property type="project" value="UniProtKB-UniRule"/>
</dbReference>
<dbReference type="GO" id="GO:0043137">
    <property type="term" value="P:DNA replication, removal of RNA primer"/>
    <property type="evidence" value="ECO:0007669"/>
    <property type="project" value="TreeGrafter"/>
</dbReference>
<dbReference type="Gene3D" id="3.30.420.10">
    <property type="entry name" value="Ribonuclease H-like superfamily/Ribonuclease H"/>
    <property type="match status" value="1"/>
</dbReference>
<feature type="binding site" evidence="14 15">
    <location>
        <position position="73"/>
    </location>
    <ligand>
        <name>a divalent metal cation</name>
        <dbReference type="ChEBI" id="CHEBI:60240"/>
    </ligand>
</feature>
<keyword evidence="13 14" id="KW-0464">Manganese</keyword>
<dbReference type="InterPro" id="IPR036397">
    <property type="entry name" value="RNaseH_sf"/>
</dbReference>
<comment type="caution">
    <text evidence="18">The sequence shown here is derived from an EMBL/GenBank/DDBJ whole genome shotgun (WGS) entry which is preliminary data.</text>
</comment>
<dbReference type="GO" id="GO:0004523">
    <property type="term" value="F:RNA-DNA hybrid ribonuclease activity"/>
    <property type="evidence" value="ECO:0007669"/>
    <property type="project" value="UniProtKB-UniRule"/>
</dbReference>
<dbReference type="PROSITE" id="PS51975">
    <property type="entry name" value="RNASE_H_2"/>
    <property type="match status" value="1"/>
</dbReference>
<evidence type="ECO:0000256" key="16">
    <source>
        <dbReference type="RuleBase" id="RU003515"/>
    </source>
</evidence>
<evidence type="ECO:0000256" key="10">
    <source>
        <dbReference type="ARBA" id="ARBA00022723"/>
    </source>
</evidence>
<dbReference type="EMBL" id="CAJEWE010000010">
    <property type="protein sequence ID" value="CAD2076125.1"/>
    <property type="molecule type" value="Genomic_DNA"/>
</dbReference>
<dbReference type="InterPro" id="IPR022898">
    <property type="entry name" value="RNase_HII"/>
</dbReference>
<evidence type="ECO:0000256" key="4">
    <source>
        <dbReference type="ARBA" id="ARBA00004496"/>
    </source>
</evidence>
<evidence type="ECO:0000256" key="6">
    <source>
        <dbReference type="ARBA" id="ARBA00012180"/>
    </source>
</evidence>
<evidence type="ECO:0000256" key="1">
    <source>
        <dbReference type="ARBA" id="ARBA00000077"/>
    </source>
</evidence>
<keyword evidence="19" id="KW-1185">Reference proteome</keyword>
<evidence type="ECO:0000256" key="2">
    <source>
        <dbReference type="ARBA" id="ARBA00001946"/>
    </source>
</evidence>
<keyword evidence="12 14" id="KW-0378">Hydrolase</keyword>
<dbReference type="HAMAP" id="MF_00052_B">
    <property type="entry name" value="RNase_HII_B"/>
    <property type="match status" value="1"/>
</dbReference>
<evidence type="ECO:0000256" key="12">
    <source>
        <dbReference type="ARBA" id="ARBA00022801"/>
    </source>
</evidence>
<evidence type="ECO:0000313" key="18">
    <source>
        <dbReference type="EMBL" id="CAD2076125.1"/>
    </source>
</evidence>
<dbReference type="Pfam" id="PF01351">
    <property type="entry name" value="RNase_HII"/>
    <property type="match status" value="1"/>
</dbReference>
<keyword evidence="9 14" id="KW-0540">Nuclease</keyword>
<reference evidence="18 19" key="1">
    <citation type="submission" date="2020-07" db="EMBL/GenBank/DDBJ databases">
        <authorList>
            <person name="Criscuolo A."/>
        </authorList>
    </citation>
    <scope>NUCLEOTIDE SEQUENCE [LARGE SCALE GENOMIC DNA]</scope>
    <source>
        <strain evidence="19">CIP 111030</strain>
    </source>
</reference>
<evidence type="ECO:0000256" key="14">
    <source>
        <dbReference type="HAMAP-Rule" id="MF_00052"/>
    </source>
</evidence>